<organism evidence="1 2">
    <name type="scientific">Phtheirospermum japonicum</name>
    <dbReference type="NCBI Taxonomy" id="374723"/>
    <lineage>
        <taxon>Eukaryota</taxon>
        <taxon>Viridiplantae</taxon>
        <taxon>Streptophyta</taxon>
        <taxon>Embryophyta</taxon>
        <taxon>Tracheophyta</taxon>
        <taxon>Spermatophyta</taxon>
        <taxon>Magnoliopsida</taxon>
        <taxon>eudicotyledons</taxon>
        <taxon>Gunneridae</taxon>
        <taxon>Pentapetalae</taxon>
        <taxon>asterids</taxon>
        <taxon>lamiids</taxon>
        <taxon>Lamiales</taxon>
        <taxon>Orobanchaceae</taxon>
        <taxon>Orobanchaceae incertae sedis</taxon>
        <taxon>Phtheirospermum</taxon>
    </lineage>
</organism>
<evidence type="ECO:0000313" key="1">
    <source>
        <dbReference type="EMBL" id="GFP96058.1"/>
    </source>
</evidence>
<dbReference type="Proteomes" id="UP000653305">
    <property type="component" value="Unassembled WGS sequence"/>
</dbReference>
<sequence length="278" mass="30615">MGASLPPKESNLFNLIAVSKSQSVPNKFNGDRQALGTFAEIGFQFSAVVRMGASLPPKESNLFKLIVVREISHRQGLSKHQNKFAWKPHGGQKINPTIDWKQKYGNISPFWNLPNGCAKDNNVCAKCSCQVNHIIGRDLSEVEAEQKTLEEMIMESIPVNDEVGGAYSYNALKTLDDVWSSICSSSPVVEEPRKVVSNVPSLFSESEQAKKCNDIFDVLVWGGTLGVFIATALSCKGLRVEIVEKSVLRGRGPFKFERVDDGYSQSGQRSSALEMVTI</sequence>
<dbReference type="EMBL" id="BMAC01000418">
    <property type="protein sequence ID" value="GFP96058.1"/>
    <property type="molecule type" value="Genomic_DNA"/>
</dbReference>
<protein>
    <submittedName>
        <fullName evidence="1">Uncharacterized protein</fullName>
    </submittedName>
</protein>
<dbReference type="PANTHER" id="PTHR32098:SF5">
    <property type="entry name" value="LYCOPENE BETA_EPSILON CYCLASE PROTEIN"/>
    <property type="match status" value="1"/>
</dbReference>
<dbReference type="AlphaFoldDB" id="A0A830CG83"/>
<comment type="caution">
    <text evidence="1">The sequence shown here is derived from an EMBL/GenBank/DDBJ whole genome shotgun (WGS) entry which is preliminary data.</text>
</comment>
<keyword evidence="2" id="KW-1185">Reference proteome</keyword>
<dbReference type="PANTHER" id="PTHR32098">
    <property type="entry name" value="LYCOPENE BETA/EPSILON CYCLASE PROTEIN"/>
    <property type="match status" value="1"/>
</dbReference>
<dbReference type="OrthoDB" id="250548at2759"/>
<evidence type="ECO:0000313" key="2">
    <source>
        <dbReference type="Proteomes" id="UP000653305"/>
    </source>
</evidence>
<accession>A0A830CG83</accession>
<reference evidence="1" key="1">
    <citation type="submission" date="2020-07" db="EMBL/GenBank/DDBJ databases">
        <title>Ethylene signaling mediates host invasion by parasitic plants.</title>
        <authorList>
            <person name="Yoshida S."/>
        </authorList>
    </citation>
    <scope>NUCLEOTIDE SEQUENCE</scope>
    <source>
        <strain evidence="1">Okayama</strain>
    </source>
</reference>
<proteinExistence type="predicted"/>
<gene>
    <name evidence="1" type="ORF">PHJA_001749900</name>
</gene>
<name>A0A830CG83_9LAMI</name>